<dbReference type="Pfam" id="PF02388">
    <property type="entry name" value="FemAB"/>
    <property type="match status" value="1"/>
</dbReference>
<evidence type="ECO:0000256" key="4">
    <source>
        <dbReference type="ARBA" id="ARBA00022984"/>
    </source>
</evidence>
<dbReference type="GO" id="GO:0071555">
    <property type="term" value="P:cell wall organization"/>
    <property type="evidence" value="ECO:0007669"/>
    <property type="project" value="UniProtKB-KW"/>
</dbReference>
<dbReference type="STRING" id="1862672.BO225_00325"/>
<dbReference type="PANTHER" id="PTHR36174:SF1">
    <property type="entry name" value="LIPID II:GLYCINE GLYCYLTRANSFERASE"/>
    <property type="match status" value="1"/>
</dbReference>
<evidence type="ECO:0000256" key="6">
    <source>
        <dbReference type="ARBA" id="ARBA00023316"/>
    </source>
</evidence>
<comment type="similarity">
    <text evidence="1">Belongs to the FemABX family.</text>
</comment>
<keyword evidence="3" id="KW-0133">Cell shape</keyword>
<dbReference type="PANTHER" id="PTHR36174">
    <property type="entry name" value="LIPID II:GLYCINE GLYCYLTRANSFERASE"/>
    <property type="match status" value="1"/>
</dbReference>
<dbReference type="Gene3D" id="3.40.630.30">
    <property type="match status" value="2"/>
</dbReference>
<keyword evidence="8" id="KW-1185">Reference proteome</keyword>
<keyword evidence="6" id="KW-0961">Cell wall biogenesis/degradation</keyword>
<dbReference type="Gene3D" id="1.20.58.90">
    <property type="match status" value="1"/>
</dbReference>
<evidence type="ECO:0000313" key="7">
    <source>
        <dbReference type="EMBL" id="OLU47915.1"/>
    </source>
</evidence>
<protein>
    <recommendedName>
        <fullName evidence="9">Aminoacyltransferase</fullName>
    </recommendedName>
</protein>
<proteinExistence type="inferred from homology"/>
<comment type="caution">
    <text evidence="7">The sequence shown here is derived from an EMBL/GenBank/DDBJ whole genome shotgun (WGS) entry which is preliminary data.</text>
</comment>
<dbReference type="SUPFAM" id="SSF55729">
    <property type="entry name" value="Acyl-CoA N-acyltransferases (Nat)"/>
    <property type="match status" value="2"/>
</dbReference>
<evidence type="ECO:0000256" key="2">
    <source>
        <dbReference type="ARBA" id="ARBA00022679"/>
    </source>
</evidence>
<evidence type="ECO:0000313" key="8">
    <source>
        <dbReference type="Proteomes" id="UP000186705"/>
    </source>
</evidence>
<dbReference type="PROSITE" id="PS51191">
    <property type="entry name" value="FEMABX"/>
    <property type="match status" value="1"/>
</dbReference>
<evidence type="ECO:0000256" key="1">
    <source>
        <dbReference type="ARBA" id="ARBA00009943"/>
    </source>
</evidence>
<dbReference type="AlphaFoldDB" id="A0A1U7NQK5"/>
<keyword evidence="5" id="KW-0012">Acyltransferase</keyword>
<dbReference type="EMBL" id="MPKA01000021">
    <property type="protein sequence ID" value="OLU47915.1"/>
    <property type="molecule type" value="Genomic_DNA"/>
</dbReference>
<evidence type="ECO:0000256" key="3">
    <source>
        <dbReference type="ARBA" id="ARBA00022960"/>
    </source>
</evidence>
<evidence type="ECO:0008006" key="9">
    <source>
        <dbReference type="Google" id="ProtNLM"/>
    </source>
</evidence>
<dbReference type="InterPro" id="IPR050644">
    <property type="entry name" value="PG_Glycine_Bridge_Synth"/>
</dbReference>
<reference evidence="7 8" key="1">
    <citation type="submission" date="2016-11" db="EMBL/GenBank/DDBJ databases">
        <title>Description of two novel members of the family Erysipelotrichaceae: Ileibacterium lipovorans gen. nov., sp. nov. and Dubosiella newyorkensis, gen. nov., sp. nov.</title>
        <authorList>
            <person name="Cox L.M."/>
            <person name="Sohn J."/>
            <person name="Tyrrell K.L."/>
            <person name="Citron D.M."/>
            <person name="Lawson P.A."/>
            <person name="Patel N.B."/>
            <person name="Iizumi T."/>
            <person name="Perez-Perez G.I."/>
            <person name="Goldstein E.J."/>
            <person name="Blaser M.J."/>
        </authorList>
    </citation>
    <scope>NUCLEOTIDE SEQUENCE [LARGE SCALE GENOMIC DNA]</scope>
    <source>
        <strain evidence="7 8">NYU-BL-A4</strain>
    </source>
</reference>
<evidence type="ECO:0000256" key="5">
    <source>
        <dbReference type="ARBA" id="ARBA00023315"/>
    </source>
</evidence>
<sequence>MTNMRFETNIPQKEYDRFVQEQPYNHLLQSYNWAKIKNNWDSMTLGLYDDNDQLTATSLVLSKTLPFGFKTWYIPRGPILDWENPNQVKTFFDHLKKLAKQNNVIFIKFDPAYPIQSFKTKDRPEGISEKGKKVVSLLESIGAEHKGYTLMLEDTVQPRFESVAFFEPDIKKVESTMPRHTKKLIKVANKHGVSIEEGHEELLDTFANLVQFTEARKGISLRDKEYFKRLLEIYGNDAIIHIAYCNLEELMQETKTDLAGVMHDLETCPENAKKKRNSLLERQVSLENKLKSFEQMIQDGLPKEKTPIAGMLSVKYGPYMEMLYAGMDERFKQFMAQYKNYVEIFQWGLEHGCKKVSMGGIEGDLNDGLTQFKDNFDPMIEEYAGEFDLPIKKIVYSLVMPIYRKKTSKK</sequence>
<dbReference type="InterPro" id="IPR016181">
    <property type="entry name" value="Acyl_CoA_acyltransferase"/>
</dbReference>
<dbReference type="Proteomes" id="UP000186705">
    <property type="component" value="Unassembled WGS sequence"/>
</dbReference>
<dbReference type="GO" id="GO:0008360">
    <property type="term" value="P:regulation of cell shape"/>
    <property type="evidence" value="ECO:0007669"/>
    <property type="project" value="UniProtKB-KW"/>
</dbReference>
<dbReference type="GO" id="GO:0016755">
    <property type="term" value="F:aminoacyltransferase activity"/>
    <property type="evidence" value="ECO:0007669"/>
    <property type="project" value="InterPro"/>
</dbReference>
<gene>
    <name evidence="7" type="ORF">BO225_00325</name>
</gene>
<accession>A0A1U7NQK5</accession>
<name>A0A1U7NQK5_9FIRM</name>
<organism evidence="7 8">
    <name type="scientific">Dubosiella newyorkensis</name>
    <dbReference type="NCBI Taxonomy" id="1862672"/>
    <lineage>
        <taxon>Bacteria</taxon>
        <taxon>Bacillati</taxon>
        <taxon>Bacillota</taxon>
        <taxon>Erysipelotrichia</taxon>
        <taxon>Erysipelotrichales</taxon>
        <taxon>Erysipelotrichaceae</taxon>
        <taxon>Dubosiella</taxon>
    </lineage>
</organism>
<dbReference type="GO" id="GO:0009252">
    <property type="term" value="P:peptidoglycan biosynthetic process"/>
    <property type="evidence" value="ECO:0007669"/>
    <property type="project" value="UniProtKB-KW"/>
</dbReference>
<keyword evidence="2" id="KW-0808">Transferase</keyword>
<dbReference type="InterPro" id="IPR003447">
    <property type="entry name" value="FEMABX"/>
</dbReference>
<keyword evidence="4" id="KW-0573">Peptidoglycan synthesis</keyword>